<evidence type="ECO:0008006" key="4">
    <source>
        <dbReference type="Google" id="ProtNLM"/>
    </source>
</evidence>
<keyword evidence="1" id="KW-1133">Transmembrane helix</keyword>
<comment type="caution">
    <text evidence="2">The sequence shown here is derived from an EMBL/GenBank/DDBJ whole genome shotgun (WGS) entry which is preliminary data.</text>
</comment>
<keyword evidence="1" id="KW-0812">Transmembrane</keyword>
<name>A0ABQ2BVK6_9FLAO</name>
<keyword evidence="3" id="KW-1185">Reference proteome</keyword>
<dbReference type="Proteomes" id="UP000624701">
    <property type="component" value="Unassembled WGS sequence"/>
</dbReference>
<proteinExistence type="predicted"/>
<evidence type="ECO:0000313" key="2">
    <source>
        <dbReference type="EMBL" id="GGI56485.1"/>
    </source>
</evidence>
<evidence type="ECO:0000313" key="3">
    <source>
        <dbReference type="Proteomes" id="UP000624701"/>
    </source>
</evidence>
<gene>
    <name evidence="2" type="ORF">GCM10011444_07940</name>
</gene>
<dbReference type="EMBL" id="BMDQ01000001">
    <property type="protein sequence ID" value="GGI56485.1"/>
    <property type="molecule type" value="Genomic_DNA"/>
</dbReference>
<dbReference type="RefSeq" id="WP_188373399.1">
    <property type="nucleotide sequence ID" value="NZ_BMDQ01000001.1"/>
</dbReference>
<protein>
    <recommendedName>
        <fullName evidence="4">SMODS-associating 2TM beta-strand rich effector domain-containing protein</fullName>
    </recommendedName>
</protein>
<feature type="transmembrane region" description="Helical" evidence="1">
    <location>
        <begin position="53"/>
        <end position="72"/>
    </location>
</feature>
<organism evidence="2 3">
    <name type="scientific">Winogradskyella haliclonae</name>
    <dbReference type="NCBI Taxonomy" id="2048558"/>
    <lineage>
        <taxon>Bacteria</taxon>
        <taxon>Pseudomonadati</taxon>
        <taxon>Bacteroidota</taxon>
        <taxon>Flavobacteriia</taxon>
        <taxon>Flavobacteriales</taxon>
        <taxon>Flavobacteriaceae</taxon>
        <taxon>Winogradskyella</taxon>
    </lineage>
</organism>
<reference evidence="3" key="1">
    <citation type="journal article" date="2019" name="Int. J. Syst. Evol. Microbiol.">
        <title>The Global Catalogue of Microorganisms (GCM) 10K type strain sequencing project: providing services to taxonomists for standard genome sequencing and annotation.</title>
        <authorList>
            <consortium name="The Broad Institute Genomics Platform"/>
            <consortium name="The Broad Institute Genome Sequencing Center for Infectious Disease"/>
            <person name="Wu L."/>
            <person name="Ma J."/>
        </authorList>
    </citation>
    <scope>NUCLEOTIDE SEQUENCE [LARGE SCALE GENOMIC DNA]</scope>
    <source>
        <strain evidence="3">CCM 8681</strain>
    </source>
</reference>
<sequence length="182" mass="21594">MNSKLIITGSKKSLWQTIVAAFIYTLAILLIFLSINNGKMDLEHINRIADDSYLIVIIISIAVGFSSIKRIYVDIENSRFRPTFEVLFMKFGKWKTINNYEYISVFRQPLKNGDYIFDVNLWFDRNKHIKLYDEHNYVDAFKVGFLLSEELEIDILDSTTPNNYKWVDKEKYRFTKEVKYTD</sequence>
<keyword evidence="1" id="KW-0472">Membrane</keyword>
<accession>A0ABQ2BVK6</accession>
<evidence type="ECO:0000256" key="1">
    <source>
        <dbReference type="SAM" id="Phobius"/>
    </source>
</evidence>
<feature type="transmembrane region" description="Helical" evidence="1">
    <location>
        <begin position="12"/>
        <end position="33"/>
    </location>
</feature>